<keyword evidence="3 6" id="KW-0812">Transmembrane</keyword>
<feature type="transmembrane region" description="Helical" evidence="6">
    <location>
        <begin position="231"/>
        <end position="256"/>
    </location>
</feature>
<evidence type="ECO:0000313" key="12">
    <source>
        <dbReference type="Proteomes" id="UP000242008"/>
    </source>
</evidence>
<evidence type="ECO:0000259" key="7">
    <source>
        <dbReference type="Pfam" id="PF12698"/>
    </source>
</evidence>
<evidence type="ECO:0000313" key="13">
    <source>
        <dbReference type="Proteomes" id="UP000242144"/>
    </source>
</evidence>
<dbReference type="InterPro" id="IPR013525">
    <property type="entry name" value="ABC2_TM"/>
</dbReference>
<evidence type="ECO:0000313" key="9">
    <source>
        <dbReference type="EMBL" id="PTG15509.1"/>
    </source>
</evidence>
<dbReference type="RefSeq" id="WP_037574978.1">
    <property type="nucleotide sequence ID" value="NZ_BMDK01000002.1"/>
</dbReference>
<dbReference type="InterPro" id="IPR051449">
    <property type="entry name" value="ABC-2_transporter_component"/>
</dbReference>
<evidence type="ECO:0000256" key="3">
    <source>
        <dbReference type="ARBA" id="ARBA00022692"/>
    </source>
</evidence>
<reference evidence="12 13" key="1">
    <citation type="journal article" date="2016" name="Front. Microbiol.">
        <title>Comprehensive Phylogenetic Analysis of Bovine Non-aureus Staphylococci Species Based on Whole-Genome Sequencing.</title>
        <authorList>
            <person name="Naushad S."/>
            <person name="Barkema H.W."/>
            <person name="Luby C."/>
            <person name="Condas L.A."/>
            <person name="Nobrega D.B."/>
            <person name="Carson D.A."/>
            <person name="De Buck J."/>
        </authorList>
    </citation>
    <scope>NUCLEOTIDE SEQUENCE [LARGE SCALE GENOMIC DNA]</scope>
    <source>
        <strain evidence="10 13">SNUC 105</strain>
        <strain evidence="11 12">SNUC 1363</strain>
        <strain evidence="9 14">SNUC 505</strain>
    </source>
</reference>
<dbReference type="Proteomes" id="UP001240157">
    <property type="component" value="Unassembled WGS sequence"/>
</dbReference>
<dbReference type="EMBL" id="PZAO01000003">
    <property type="protein sequence ID" value="PTG70999.1"/>
    <property type="molecule type" value="Genomic_DNA"/>
</dbReference>
<feature type="transmembrane region" description="Helical" evidence="6">
    <location>
        <begin position="337"/>
        <end position="355"/>
    </location>
</feature>
<dbReference type="Proteomes" id="UP000242008">
    <property type="component" value="Unassembled WGS sequence"/>
</dbReference>
<dbReference type="GO" id="GO:0005886">
    <property type="term" value="C:plasma membrane"/>
    <property type="evidence" value="ECO:0007669"/>
    <property type="project" value="UniProtKB-SubCell"/>
</dbReference>
<dbReference type="EMBL" id="PZCM01000003">
    <property type="protein sequence ID" value="PTG28202.1"/>
    <property type="molecule type" value="Genomic_DNA"/>
</dbReference>
<evidence type="ECO:0000256" key="5">
    <source>
        <dbReference type="ARBA" id="ARBA00023136"/>
    </source>
</evidence>
<dbReference type="GeneID" id="93654903"/>
<dbReference type="Pfam" id="PF12698">
    <property type="entry name" value="ABC2_membrane_3"/>
    <property type="match status" value="1"/>
</dbReference>
<dbReference type="PANTHER" id="PTHR30294">
    <property type="entry name" value="MEMBRANE COMPONENT OF ABC TRANSPORTER YHHJ-RELATED"/>
    <property type="match status" value="1"/>
</dbReference>
<organism evidence="9 14">
    <name type="scientific">Staphylococcus chromogenes</name>
    <name type="common">Staphylococcus hyicus subsp. chromogenes</name>
    <dbReference type="NCBI Taxonomy" id="46126"/>
    <lineage>
        <taxon>Bacteria</taxon>
        <taxon>Bacillati</taxon>
        <taxon>Bacillota</taxon>
        <taxon>Bacilli</taxon>
        <taxon>Bacillales</taxon>
        <taxon>Staphylococcaceae</taxon>
        <taxon>Staphylococcus</taxon>
    </lineage>
</organism>
<evidence type="ECO:0000256" key="2">
    <source>
        <dbReference type="ARBA" id="ARBA00022475"/>
    </source>
</evidence>
<feature type="transmembrane region" description="Helical" evidence="6">
    <location>
        <begin position="276"/>
        <end position="299"/>
    </location>
</feature>
<sequence>MSKFLATFKMTYFNKLKSKAFMISTILFILVIVGLANVDKIIQFFDKGNDNIAIVTQDDRVYQHVKSMGESLHKEIHYEKLSPSKVDKALKDEKIDRAYVIKTQGDRLSATIKSTSEPSEQDQKELQTILTQLQSQQIAEKLGLSQDEQQQLLTPSTIDTHVVKDAKGASINQNEKGFSSFIVMVGSLLMMFIIINYANQIAMEVATEKTSRVSEMIITSVKPSLHIIAKILGVLAVALTQLLILGLTVLICAYAFDFTQTLKGLDFVVTPHILRLITFGVLFLIIGVFAYVIFAAILGNLTARIEDIGQTMMPLTMLMLASFYTGYIGGLTNPDNIIVKVASYVPFFSPFVTFARLSIPETPTYEGIIAIVIHLVLIVVLFYFATKSYKNAVLTFEKGWWKSLKRTFKKS</sequence>
<reference evidence="9" key="2">
    <citation type="submission" date="2018-03" db="EMBL/GenBank/DDBJ databases">
        <authorList>
            <person name="Naushad S."/>
        </authorList>
    </citation>
    <scope>NUCLEOTIDE SEQUENCE</scope>
    <source>
        <strain evidence="10">SNUC 105</strain>
        <strain evidence="11">SNUC 1363</strain>
        <strain evidence="9">SNUC 505</strain>
    </source>
</reference>
<evidence type="ECO:0000256" key="6">
    <source>
        <dbReference type="SAM" id="Phobius"/>
    </source>
</evidence>
<keyword evidence="2" id="KW-1003">Cell membrane</keyword>
<evidence type="ECO:0000313" key="15">
    <source>
        <dbReference type="Proteomes" id="UP001240157"/>
    </source>
</evidence>
<feature type="transmembrane region" description="Helical" evidence="6">
    <location>
        <begin position="178"/>
        <end position="199"/>
    </location>
</feature>
<keyword evidence="4 6" id="KW-1133">Transmembrane helix</keyword>
<feature type="transmembrane region" description="Helical" evidence="6">
    <location>
        <begin position="311"/>
        <end position="331"/>
    </location>
</feature>
<accession>A0AAE5T0V1</accession>
<evidence type="ECO:0000313" key="11">
    <source>
        <dbReference type="EMBL" id="PTG70999.1"/>
    </source>
</evidence>
<keyword evidence="5 6" id="KW-0472">Membrane</keyword>
<gene>
    <name evidence="10" type="ORF">BU638_03680</name>
    <name evidence="9" type="ORF">BU653_04460</name>
    <name evidence="11" type="ORF">BU676_01965</name>
    <name evidence="8" type="ORF">RCF65_05890</name>
</gene>
<dbReference type="EMBL" id="JAVGJF010000028">
    <property type="protein sequence ID" value="MDQ7175515.1"/>
    <property type="molecule type" value="Genomic_DNA"/>
</dbReference>
<protein>
    <submittedName>
        <fullName evidence="9">ABC transporter permease</fullName>
    </submittedName>
</protein>
<evidence type="ECO:0000313" key="8">
    <source>
        <dbReference type="EMBL" id="MDQ7175515.1"/>
    </source>
</evidence>
<dbReference type="PANTHER" id="PTHR30294:SF29">
    <property type="entry name" value="MULTIDRUG ABC TRANSPORTER PERMEASE YBHS-RELATED"/>
    <property type="match status" value="1"/>
</dbReference>
<evidence type="ECO:0000313" key="14">
    <source>
        <dbReference type="Proteomes" id="UP000242704"/>
    </source>
</evidence>
<dbReference type="EMBL" id="PZBZ01000018">
    <property type="protein sequence ID" value="PTG15509.1"/>
    <property type="molecule type" value="Genomic_DNA"/>
</dbReference>
<feature type="domain" description="ABC-2 type transporter transmembrane" evidence="7">
    <location>
        <begin position="19"/>
        <end position="385"/>
    </location>
</feature>
<dbReference type="Proteomes" id="UP000242704">
    <property type="component" value="Unassembled WGS sequence"/>
</dbReference>
<dbReference type="Proteomes" id="UP000242144">
    <property type="component" value="Unassembled WGS sequence"/>
</dbReference>
<feature type="transmembrane region" description="Helical" evidence="6">
    <location>
        <begin position="367"/>
        <end position="385"/>
    </location>
</feature>
<name>A0AAE5T0V1_STACR</name>
<evidence type="ECO:0000313" key="10">
    <source>
        <dbReference type="EMBL" id="PTG28202.1"/>
    </source>
</evidence>
<dbReference type="AlphaFoldDB" id="A0AAE5T0V1"/>
<keyword evidence="12" id="KW-1185">Reference proteome</keyword>
<proteinExistence type="predicted"/>
<comment type="caution">
    <text evidence="9">The sequence shown here is derived from an EMBL/GenBank/DDBJ whole genome shotgun (WGS) entry which is preliminary data.</text>
</comment>
<comment type="subcellular location">
    <subcellularLocation>
        <location evidence="1">Cell membrane</location>
        <topology evidence="1">Multi-pass membrane protein</topology>
    </subcellularLocation>
</comment>
<reference evidence="8 15" key="3">
    <citation type="submission" date="2023-08" db="EMBL/GenBank/DDBJ databases">
        <title>Whole genome sequencing of Staphylococcus chromogenes NNSch 2386.</title>
        <authorList>
            <person name="Kropotov V.S."/>
            <person name="Boriskina E.V."/>
            <person name="Gordinskaya N.A."/>
            <person name="Shkurkina I.S."/>
            <person name="Kryazhev D.V."/>
            <person name="Alekseeva A.E."/>
            <person name="Makhova M.A."/>
        </authorList>
    </citation>
    <scope>NUCLEOTIDE SEQUENCE [LARGE SCALE GENOMIC DNA]</scope>
    <source>
        <strain evidence="8 15">NNSch 2386</strain>
    </source>
</reference>
<evidence type="ECO:0000256" key="1">
    <source>
        <dbReference type="ARBA" id="ARBA00004651"/>
    </source>
</evidence>
<dbReference type="GO" id="GO:0140359">
    <property type="term" value="F:ABC-type transporter activity"/>
    <property type="evidence" value="ECO:0007669"/>
    <property type="project" value="InterPro"/>
</dbReference>
<evidence type="ECO:0000256" key="4">
    <source>
        <dbReference type="ARBA" id="ARBA00022989"/>
    </source>
</evidence>